<organism evidence="1 2">
    <name type="scientific">Hydrogeniiclostridium mannosilyticum</name>
    <dbReference type="NCBI Taxonomy" id="2764322"/>
    <lineage>
        <taxon>Bacteria</taxon>
        <taxon>Bacillati</taxon>
        <taxon>Bacillota</taxon>
        <taxon>Clostridia</taxon>
        <taxon>Eubacteriales</taxon>
        <taxon>Acutalibacteraceae</taxon>
        <taxon>Hydrogeniiclostridium</taxon>
    </lineage>
</organism>
<accession>A0A328U9K2</accession>
<dbReference type="Proteomes" id="UP000249377">
    <property type="component" value="Unassembled WGS sequence"/>
</dbReference>
<dbReference type="NCBIfam" id="TIGR01547">
    <property type="entry name" value="phage_term_2"/>
    <property type="match status" value="1"/>
</dbReference>
<dbReference type="AlphaFoldDB" id="A0A328U9K2"/>
<dbReference type="Gene3D" id="3.40.50.300">
    <property type="entry name" value="P-loop containing nucleotide triphosphate hydrolases"/>
    <property type="match status" value="1"/>
</dbReference>
<comment type="caution">
    <text evidence="1">The sequence shown here is derived from an EMBL/GenBank/DDBJ whole genome shotgun (WGS) entry which is preliminary data.</text>
</comment>
<dbReference type="Pfam" id="PF03237">
    <property type="entry name" value="Terminase_6N"/>
    <property type="match status" value="1"/>
</dbReference>
<gene>
    <name evidence="1" type="ORF">DPQ25_14040</name>
</gene>
<dbReference type="EMBL" id="QLYR01000019">
    <property type="protein sequence ID" value="RAQ21905.1"/>
    <property type="molecule type" value="Genomic_DNA"/>
</dbReference>
<name>A0A328U9K2_9FIRM</name>
<protein>
    <submittedName>
        <fullName evidence="1">PBSX family phage terminase large subunit</fullName>
    </submittedName>
</protein>
<evidence type="ECO:0000313" key="2">
    <source>
        <dbReference type="Proteomes" id="UP000249377"/>
    </source>
</evidence>
<reference evidence="1 2" key="1">
    <citation type="submission" date="2018-06" db="EMBL/GenBank/DDBJ databases">
        <title>Noncontiguous genome sequence of Ruminococcaceae bacterium ASD2818.</title>
        <authorList>
            <person name="Chaplin A.V."/>
            <person name="Sokolova S.R."/>
            <person name="Kochetkova T.O."/>
            <person name="Goltsov A.Y."/>
            <person name="Trofimov D.Y."/>
            <person name="Efimov B.A."/>
        </authorList>
    </citation>
    <scope>NUCLEOTIDE SEQUENCE [LARGE SCALE GENOMIC DNA]</scope>
    <source>
        <strain evidence="1 2">ASD2818</strain>
    </source>
</reference>
<dbReference type="InterPro" id="IPR027417">
    <property type="entry name" value="P-loop_NTPase"/>
</dbReference>
<dbReference type="InterPro" id="IPR006437">
    <property type="entry name" value="Phage_terminase_lsu"/>
</dbReference>
<evidence type="ECO:0000313" key="1">
    <source>
        <dbReference type="EMBL" id="RAQ21905.1"/>
    </source>
</evidence>
<dbReference type="Gene3D" id="3.30.420.280">
    <property type="match status" value="1"/>
</dbReference>
<proteinExistence type="predicted"/>
<sequence length="428" mass="48986">MSKKLEWGMKQTEILSAPYSHCLEVNEGTPRSGKTTVSVARYAWYLWNTPDMNHLVLAYNQEQAFKLVMDCDGLGLIHIFNGISKMKHDDFGDHLEINTEQGVKRIYYKGAGKADSHKSFTGMSLGSVYFCEINLLHIDAIQEAFRRTYAAQIRWHIADLNPPSPNHPVISEVFDVQDTKWTHWTIDDNPIITKERKEEIRKTCLKNPYLYRRDWLGERCIPQGVIYSMFDTKKHIVSAIPKGERKIEMYFAGDGGLSDATSIGCYVITLSPEQKYKLYRMAGWYYSGSETGIAKAMSVQAREICGAFIPYCRQLVNMRESSIKIDPACKALRAELDLLGFYTDRADNNAHDIKGSSKGIEVGIEYLQSSISDGRFYVVENNLFGHLDFLKEIGMYCVDKNGTPVDAYNHAMDECRYSHNYFYKNYVL</sequence>
<dbReference type="RefSeq" id="WP_112333805.1">
    <property type="nucleotide sequence ID" value="NZ_JBKYJQ010000005.1"/>
</dbReference>
<keyword evidence="2" id="KW-1185">Reference proteome</keyword>